<evidence type="ECO:0000313" key="5">
    <source>
        <dbReference type="Proteomes" id="UP001529510"/>
    </source>
</evidence>
<keyword evidence="1" id="KW-0433">Leucine-rich repeat</keyword>
<keyword evidence="2" id="KW-0732">Signal</keyword>
<dbReference type="InterPro" id="IPR000483">
    <property type="entry name" value="Cys-rich_flank_reg_C"/>
</dbReference>
<proteinExistence type="predicted"/>
<dbReference type="EMBL" id="JAMKFB020000001">
    <property type="protein sequence ID" value="KAL0203809.1"/>
    <property type="molecule type" value="Genomic_DNA"/>
</dbReference>
<sequence length="55" mass="6390">NLLANPFNCNCHLAWLGEWLRKKRIVTGNPRCQSPYFLKEIPIQDVAIQDFACED</sequence>
<dbReference type="Proteomes" id="UP001529510">
    <property type="component" value="Unassembled WGS sequence"/>
</dbReference>
<protein>
    <recommendedName>
        <fullName evidence="3">LRRCT domain-containing protein</fullName>
    </recommendedName>
</protein>
<accession>A0ABD0RZ26</accession>
<dbReference type="Gene3D" id="3.80.10.10">
    <property type="entry name" value="Ribonuclease Inhibitor"/>
    <property type="match status" value="1"/>
</dbReference>
<feature type="non-terminal residue" evidence="4">
    <location>
        <position position="55"/>
    </location>
</feature>
<dbReference type="AlphaFoldDB" id="A0ABD0RZ26"/>
<comment type="caution">
    <text evidence="4">The sequence shown here is derived from an EMBL/GenBank/DDBJ whole genome shotgun (WGS) entry which is preliminary data.</text>
</comment>
<gene>
    <name evidence="4" type="ORF">M9458_001827</name>
</gene>
<dbReference type="Pfam" id="PF01463">
    <property type="entry name" value="LRRCT"/>
    <property type="match status" value="1"/>
</dbReference>
<evidence type="ECO:0000259" key="3">
    <source>
        <dbReference type="SMART" id="SM00082"/>
    </source>
</evidence>
<feature type="non-terminal residue" evidence="4">
    <location>
        <position position="1"/>
    </location>
</feature>
<reference evidence="4 5" key="1">
    <citation type="submission" date="2024-05" db="EMBL/GenBank/DDBJ databases">
        <title>Genome sequencing and assembly of Indian major carp, Cirrhinus mrigala (Hamilton, 1822).</title>
        <authorList>
            <person name="Mohindra V."/>
            <person name="Chowdhury L.M."/>
            <person name="Lal K."/>
            <person name="Jena J.K."/>
        </authorList>
    </citation>
    <scope>NUCLEOTIDE SEQUENCE [LARGE SCALE GENOMIC DNA]</scope>
    <source>
        <strain evidence="4">CM1030</strain>
        <tissue evidence="4">Blood</tissue>
    </source>
</reference>
<feature type="domain" description="LRRCT" evidence="3">
    <location>
        <begin position="5"/>
        <end position="54"/>
    </location>
</feature>
<dbReference type="InterPro" id="IPR032675">
    <property type="entry name" value="LRR_dom_sf"/>
</dbReference>
<keyword evidence="5" id="KW-1185">Reference proteome</keyword>
<dbReference type="SUPFAM" id="SSF52058">
    <property type="entry name" value="L domain-like"/>
    <property type="match status" value="1"/>
</dbReference>
<evidence type="ECO:0000256" key="1">
    <source>
        <dbReference type="ARBA" id="ARBA00022614"/>
    </source>
</evidence>
<evidence type="ECO:0000256" key="2">
    <source>
        <dbReference type="ARBA" id="ARBA00022729"/>
    </source>
</evidence>
<evidence type="ECO:0000313" key="4">
    <source>
        <dbReference type="EMBL" id="KAL0203809.1"/>
    </source>
</evidence>
<organism evidence="4 5">
    <name type="scientific">Cirrhinus mrigala</name>
    <name type="common">Mrigala</name>
    <dbReference type="NCBI Taxonomy" id="683832"/>
    <lineage>
        <taxon>Eukaryota</taxon>
        <taxon>Metazoa</taxon>
        <taxon>Chordata</taxon>
        <taxon>Craniata</taxon>
        <taxon>Vertebrata</taxon>
        <taxon>Euteleostomi</taxon>
        <taxon>Actinopterygii</taxon>
        <taxon>Neopterygii</taxon>
        <taxon>Teleostei</taxon>
        <taxon>Ostariophysi</taxon>
        <taxon>Cypriniformes</taxon>
        <taxon>Cyprinidae</taxon>
        <taxon>Labeoninae</taxon>
        <taxon>Labeonini</taxon>
        <taxon>Cirrhinus</taxon>
    </lineage>
</organism>
<dbReference type="SMART" id="SM00082">
    <property type="entry name" value="LRRCT"/>
    <property type="match status" value="1"/>
</dbReference>
<name>A0ABD0RZ26_CIRMR</name>